<dbReference type="GO" id="GO:0016887">
    <property type="term" value="F:ATP hydrolysis activity"/>
    <property type="evidence" value="ECO:0007669"/>
    <property type="project" value="InterPro"/>
</dbReference>
<evidence type="ECO:0000256" key="4">
    <source>
        <dbReference type="ARBA" id="ARBA00022840"/>
    </source>
</evidence>
<evidence type="ECO:0000259" key="5">
    <source>
        <dbReference type="PROSITE" id="PS50893"/>
    </source>
</evidence>
<feature type="domain" description="ABC transporter" evidence="5">
    <location>
        <begin position="3"/>
        <end position="221"/>
    </location>
</feature>
<dbReference type="AlphaFoldDB" id="A0A8J3VIY0"/>
<keyword evidence="4 6" id="KW-0067">ATP-binding</keyword>
<evidence type="ECO:0000313" key="7">
    <source>
        <dbReference type="Proteomes" id="UP000612899"/>
    </source>
</evidence>
<dbReference type="EMBL" id="BONY01000041">
    <property type="protein sequence ID" value="GIH07872.1"/>
    <property type="molecule type" value="Genomic_DNA"/>
</dbReference>
<comment type="similarity">
    <text evidence="1">Belongs to the ABC transporter superfamily.</text>
</comment>
<dbReference type="InterPro" id="IPR027417">
    <property type="entry name" value="P-loop_NTPase"/>
</dbReference>
<dbReference type="RefSeq" id="WP_203911643.1">
    <property type="nucleotide sequence ID" value="NZ_BONY01000041.1"/>
</dbReference>
<dbReference type="GO" id="GO:0005524">
    <property type="term" value="F:ATP binding"/>
    <property type="evidence" value="ECO:0007669"/>
    <property type="project" value="UniProtKB-KW"/>
</dbReference>
<dbReference type="SUPFAM" id="SSF52540">
    <property type="entry name" value="P-loop containing nucleoside triphosphate hydrolases"/>
    <property type="match status" value="1"/>
</dbReference>
<dbReference type="PROSITE" id="PS50893">
    <property type="entry name" value="ABC_TRANSPORTER_2"/>
    <property type="match status" value="1"/>
</dbReference>
<dbReference type="Proteomes" id="UP000612899">
    <property type="component" value="Unassembled WGS sequence"/>
</dbReference>
<accession>A0A8J3VIY0</accession>
<evidence type="ECO:0000313" key="6">
    <source>
        <dbReference type="EMBL" id="GIH07872.1"/>
    </source>
</evidence>
<sequence length="293" mass="31161">MIVQTRDLTKLYGGHTALSAVDINVPDRCVYGLVGPNGAGKTTLLAILAGLRRPTSGEILLGVARHRMAVLPDTPQFDPWLTGREVVALAARLAAPGDTEERVEQTLRDAGLADAAQRRVGGYSRGMLQRLGIACTLVGEPSLLLLDEPASALDPAGRREVLDLIARLRGHATVIMSSHILADVQEVCDSVGILRDGRLLFEGRLDSLLVGRAVPAYRIHLRSGAESATEALRSQDWVIGVDPLTANRLHLNVRSLAEAEASLPAVLAGCGAHVISMAPEAADLEDVFLELTS</sequence>
<proteinExistence type="inferred from homology"/>
<keyword evidence="7" id="KW-1185">Reference proteome</keyword>
<comment type="caution">
    <text evidence="6">The sequence shown here is derived from an EMBL/GenBank/DDBJ whole genome shotgun (WGS) entry which is preliminary data.</text>
</comment>
<evidence type="ECO:0000256" key="3">
    <source>
        <dbReference type="ARBA" id="ARBA00022741"/>
    </source>
</evidence>
<organism evidence="6 7">
    <name type="scientific">Rhizocola hellebori</name>
    <dbReference type="NCBI Taxonomy" id="1392758"/>
    <lineage>
        <taxon>Bacteria</taxon>
        <taxon>Bacillati</taxon>
        <taxon>Actinomycetota</taxon>
        <taxon>Actinomycetes</taxon>
        <taxon>Micromonosporales</taxon>
        <taxon>Micromonosporaceae</taxon>
        <taxon>Rhizocola</taxon>
    </lineage>
</organism>
<dbReference type="PANTHER" id="PTHR43335:SF4">
    <property type="entry name" value="ABC TRANSPORTER, ATP-BINDING PROTEIN"/>
    <property type="match status" value="1"/>
</dbReference>
<name>A0A8J3VIY0_9ACTN</name>
<evidence type="ECO:0000256" key="2">
    <source>
        <dbReference type="ARBA" id="ARBA00022448"/>
    </source>
</evidence>
<evidence type="ECO:0000256" key="1">
    <source>
        <dbReference type="ARBA" id="ARBA00005417"/>
    </source>
</evidence>
<dbReference type="Gene3D" id="3.40.50.300">
    <property type="entry name" value="P-loop containing nucleotide triphosphate hydrolases"/>
    <property type="match status" value="1"/>
</dbReference>
<dbReference type="SMART" id="SM00382">
    <property type="entry name" value="AAA"/>
    <property type="match status" value="1"/>
</dbReference>
<dbReference type="InterPro" id="IPR003439">
    <property type="entry name" value="ABC_transporter-like_ATP-bd"/>
</dbReference>
<dbReference type="PANTHER" id="PTHR43335">
    <property type="entry name" value="ABC TRANSPORTER, ATP-BINDING PROTEIN"/>
    <property type="match status" value="1"/>
</dbReference>
<protein>
    <submittedName>
        <fullName evidence="6">ABC transporter ATP-binding protein</fullName>
    </submittedName>
</protein>
<keyword evidence="2" id="KW-0813">Transport</keyword>
<dbReference type="InterPro" id="IPR003593">
    <property type="entry name" value="AAA+_ATPase"/>
</dbReference>
<gene>
    <name evidence="6" type="ORF">Rhe02_59390</name>
</gene>
<reference evidence="6" key="1">
    <citation type="submission" date="2021-01" db="EMBL/GenBank/DDBJ databases">
        <title>Whole genome shotgun sequence of Rhizocola hellebori NBRC 109834.</title>
        <authorList>
            <person name="Komaki H."/>
            <person name="Tamura T."/>
        </authorList>
    </citation>
    <scope>NUCLEOTIDE SEQUENCE</scope>
    <source>
        <strain evidence="6">NBRC 109834</strain>
    </source>
</reference>
<keyword evidence="3" id="KW-0547">Nucleotide-binding</keyword>
<dbReference type="Pfam" id="PF00005">
    <property type="entry name" value="ABC_tran"/>
    <property type="match status" value="1"/>
</dbReference>